<keyword evidence="6" id="KW-0808">Transferase</keyword>
<dbReference type="Pfam" id="PF13185">
    <property type="entry name" value="GAF_2"/>
    <property type="match status" value="1"/>
</dbReference>
<dbReference type="InterPro" id="IPR003594">
    <property type="entry name" value="HATPase_dom"/>
</dbReference>
<evidence type="ECO:0000256" key="1">
    <source>
        <dbReference type="ARBA" id="ARBA00000085"/>
    </source>
</evidence>
<dbReference type="InterPro" id="IPR050351">
    <property type="entry name" value="BphY/WalK/GraS-like"/>
</dbReference>
<dbReference type="CDD" id="cd00082">
    <property type="entry name" value="HisKA"/>
    <property type="match status" value="1"/>
</dbReference>
<evidence type="ECO:0000256" key="9">
    <source>
        <dbReference type="ARBA" id="ARBA00022777"/>
    </source>
</evidence>
<dbReference type="PROSITE" id="PS50109">
    <property type="entry name" value="HIS_KIN"/>
    <property type="match status" value="1"/>
</dbReference>
<dbReference type="PRINTS" id="PR00344">
    <property type="entry name" value="BCTRLSENSOR"/>
</dbReference>
<dbReference type="Pfam" id="PF01590">
    <property type="entry name" value="GAF"/>
    <property type="match status" value="1"/>
</dbReference>
<dbReference type="InterPro" id="IPR036890">
    <property type="entry name" value="HATPase_C_sf"/>
</dbReference>
<evidence type="ECO:0000256" key="13">
    <source>
        <dbReference type="ARBA" id="ARBA00023136"/>
    </source>
</evidence>
<evidence type="ECO:0000256" key="14">
    <source>
        <dbReference type="ARBA" id="ARBA00039401"/>
    </source>
</evidence>
<evidence type="ECO:0000256" key="10">
    <source>
        <dbReference type="ARBA" id="ARBA00022840"/>
    </source>
</evidence>
<reference evidence="17 18" key="1">
    <citation type="submission" date="2021-01" db="EMBL/GenBank/DDBJ databases">
        <title>Actinoplanes sp. nov. LDG1-01 isolated from lichen.</title>
        <authorList>
            <person name="Saeng-In P."/>
            <person name="Phongsopitanun W."/>
            <person name="Kanchanasin P."/>
            <person name="Yuki M."/>
            <person name="Kudo T."/>
            <person name="Ohkuma M."/>
            <person name="Tanasupawat S."/>
        </authorList>
    </citation>
    <scope>NUCLEOTIDE SEQUENCE [LARGE SCALE GENOMIC DNA]</scope>
    <source>
        <strain evidence="17 18">LDG1-01</strain>
    </source>
</reference>
<evidence type="ECO:0000256" key="8">
    <source>
        <dbReference type="ARBA" id="ARBA00022741"/>
    </source>
</evidence>
<dbReference type="SMART" id="SM00387">
    <property type="entry name" value="HATPase_c"/>
    <property type="match status" value="1"/>
</dbReference>
<comment type="catalytic activity">
    <reaction evidence="1">
        <text>ATP + protein L-histidine = ADP + protein N-phospho-L-histidine.</text>
        <dbReference type="EC" id="2.7.13.3"/>
    </reaction>
</comment>
<dbReference type="Gene3D" id="3.30.450.40">
    <property type="match status" value="2"/>
</dbReference>
<dbReference type="PANTHER" id="PTHR42878:SF7">
    <property type="entry name" value="SENSOR HISTIDINE KINASE GLRK"/>
    <property type="match status" value="1"/>
</dbReference>
<keyword evidence="5" id="KW-0597">Phosphoprotein</keyword>
<dbReference type="SMART" id="SM00091">
    <property type="entry name" value="PAS"/>
    <property type="match status" value="2"/>
</dbReference>
<dbReference type="CDD" id="cd00130">
    <property type="entry name" value="PAS"/>
    <property type="match status" value="1"/>
</dbReference>
<keyword evidence="8" id="KW-0547">Nucleotide-binding</keyword>
<dbReference type="InterPro" id="IPR003018">
    <property type="entry name" value="GAF"/>
</dbReference>
<feature type="domain" description="PAS" evidence="16">
    <location>
        <begin position="294"/>
        <end position="358"/>
    </location>
</feature>
<evidence type="ECO:0000256" key="4">
    <source>
        <dbReference type="ARBA" id="ARBA00012438"/>
    </source>
</evidence>
<dbReference type="SUPFAM" id="SSF55781">
    <property type="entry name" value="GAF domain-like"/>
    <property type="match status" value="2"/>
</dbReference>
<proteinExistence type="predicted"/>
<dbReference type="Gene3D" id="3.30.450.20">
    <property type="entry name" value="PAS domain"/>
    <property type="match status" value="2"/>
</dbReference>
<comment type="subcellular location">
    <subcellularLocation>
        <location evidence="3">Cell membrane</location>
    </subcellularLocation>
    <subcellularLocation>
        <location evidence="2">Membrane</location>
        <topology evidence="2">Multi-pass membrane protein</topology>
    </subcellularLocation>
</comment>
<dbReference type="InterPro" id="IPR004358">
    <property type="entry name" value="Sig_transdc_His_kin-like_C"/>
</dbReference>
<dbReference type="EMBL" id="JAENHO010000028">
    <property type="protein sequence ID" value="MBL7262216.1"/>
    <property type="molecule type" value="Genomic_DNA"/>
</dbReference>
<keyword evidence="10" id="KW-0067">ATP-binding</keyword>
<keyword evidence="7" id="KW-0812">Transmembrane</keyword>
<dbReference type="Proteomes" id="UP000598996">
    <property type="component" value="Unassembled WGS sequence"/>
</dbReference>
<dbReference type="PROSITE" id="PS50112">
    <property type="entry name" value="PAS"/>
    <property type="match status" value="2"/>
</dbReference>
<keyword evidence="13" id="KW-0472">Membrane</keyword>
<dbReference type="EC" id="2.7.13.3" evidence="4"/>
<dbReference type="InterPro" id="IPR003661">
    <property type="entry name" value="HisK_dim/P_dom"/>
</dbReference>
<protein>
    <recommendedName>
        <fullName evidence="14">Sensor-like histidine kinase SenX3</fullName>
        <ecNumber evidence="4">2.7.13.3</ecNumber>
    </recommendedName>
</protein>
<evidence type="ECO:0000256" key="2">
    <source>
        <dbReference type="ARBA" id="ARBA00004141"/>
    </source>
</evidence>
<dbReference type="InterPro" id="IPR005467">
    <property type="entry name" value="His_kinase_dom"/>
</dbReference>
<evidence type="ECO:0000256" key="12">
    <source>
        <dbReference type="ARBA" id="ARBA00023012"/>
    </source>
</evidence>
<dbReference type="PANTHER" id="PTHR42878">
    <property type="entry name" value="TWO-COMPONENT HISTIDINE KINASE"/>
    <property type="match status" value="1"/>
</dbReference>
<sequence length="828" mass="88754">MGPTAGATGADGRLTDAARLQRLRGTGMLDGRTYPSLDRLARAAAHQLRASRALVSLVGSERRRVVGHSGTPPNRTFCLLVVDTDAPLMICDARIDDRVSGHPALADGVIAYAGFPIRSPDGYPLGAFGVLDDRPRDWEPRELLLIEDLAAAAETEIALRTGERELALTADRLRGMLTNAPDAHIAIDAYGVVTGWNAAAEQIFGWSAAEAVARPVADLIIPDRFVAAHSAGLARMHSGGPSTIMGRRVELVARNRDGAEFPVEMSLMQADGGFHAFLHDITARQAERRQLEHERAFLQALLDSLDTGVGACDEDGRLTLFNQALRDIHGRGVREELPAADWSRAYDMYGPDGRTPLRADEIPLIKAHAGERVDGAEMVIAPEGAPARRFHVNARPLETPDGRRLGAVVAMHDITEQRRVETFRELRLAVARGLADSHSAGEAADRTVAAVGAGLGWALGEFWQADDLSGTIVRVGNWAAPGHGVVDRPPLVRRGVGIAGRVWDSGTELWIPEVLDDPRTVLKAAQVRAAGLHSAIGVPVRSDQKILGVLLFLTAVPLEPDPEILDLLDGVCAHLGRHMERRRAEELALSLAATQARLAANREEMVGMVSHELRNPLGAIRSYSETLLDDPHLSDEQRHLAEVIDRRSAHMQHLVDDLLDLARLEAGQLHIDPQPISAARLVREAVQAQQPAADAKGLTLRLEVPRHLPVHADPVRLRQVLDNLVANAVKYTPGGGTVSVTAHLTAGEEGDAVIEVADTGIGVPAEEYDRLFDRFFRASNAVRNGTKGTGLGLAITKAIVDAHGGSVSATPVPAGGSVFAVTLPVAGD</sequence>
<evidence type="ECO:0000259" key="16">
    <source>
        <dbReference type="PROSITE" id="PS50112"/>
    </source>
</evidence>
<evidence type="ECO:0000256" key="11">
    <source>
        <dbReference type="ARBA" id="ARBA00022989"/>
    </source>
</evidence>
<dbReference type="InterPro" id="IPR013656">
    <property type="entry name" value="PAS_4"/>
</dbReference>
<dbReference type="SUPFAM" id="SSF55785">
    <property type="entry name" value="PYP-like sensor domain (PAS domain)"/>
    <property type="match status" value="2"/>
</dbReference>
<dbReference type="SUPFAM" id="SSF55874">
    <property type="entry name" value="ATPase domain of HSP90 chaperone/DNA topoisomerase II/histidine kinase"/>
    <property type="match status" value="1"/>
</dbReference>
<name>A0ABS1W653_9ACTN</name>
<feature type="domain" description="Histidine kinase" evidence="15">
    <location>
        <begin position="608"/>
        <end position="827"/>
    </location>
</feature>
<evidence type="ECO:0000313" key="18">
    <source>
        <dbReference type="Proteomes" id="UP000598996"/>
    </source>
</evidence>
<keyword evidence="12" id="KW-0902">Two-component regulatory system</keyword>
<evidence type="ECO:0000313" key="17">
    <source>
        <dbReference type="EMBL" id="MBL7262216.1"/>
    </source>
</evidence>
<dbReference type="Pfam" id="PF08448">
    <property type="entry name" value="PAS_4"/>
    <property type="match status" value="1"/>
</dbReference>
<evidence type="ECO:0000256" key="3">
    <source>
        <dbReference type="ARBA" id="ARBA00004236"/>
    </source>
</evidence>
<accession>A0ABS1W653</accession>
<evidence type="ECO:0000256" key="7">
    <source>
        <dbReference type="ARBA" id="ARBA00022692"/>
    </source>
</evidence>
<dbReference type="CDD" id="cd00075">
    <property type="entry name" value="HATPase"/>
    <property type="match status" value="1"/>
</dbReference>
<keyword evidence="18" id="KW-1185">Reference proteome</keyword>
<dbReference type="InterPro" id="IPR013767">
    <property type="entry name" value="PAS_fold"/>
</dbReference>
<gene>
    <name evidence="17" type="ORF">JKJ07_48905</name>
</gene>
<feature type="domain" description="PAS" evidence="16">
    <location>
        <begin position="169"/>
        <end position="223"/>
    </location>
</feature>
<dbReference type="Gene3D" id="1.10.287.130">
    <property type="match status" value="1"/>
</dbReference>
<dbReference type="InterPro" id="IPR035965">
    <property type="entry name" value="PAS-like_dom_sf"/>
</dbReference>
<organism evidence="17 18">
    <name type="scientific">Paractinoplanes lichenicola</name>
    <dbReference type="NCBI Taxonomy" id="2802976"/>
    <lineage>
        <taxon>Bacteria</taxon>
        <taxon>Bacillati</taxon>
        <taxon>Actinomycetota</taxon>
        <taxon>Actinomycetes</taxon>
        <taxon>Micromonosporales</taxon>
        <taxon>Micromonosporaceae</taxon>
        <taxon>Paractinoplanes</taxon>
    </lineage>
</organism>
<evidence type="ECO:0000259" key="15">
    <source>
        <dbReference type="PROSITE" id="PS50109"/>
    </source>
</evidence>
<dbReference type="RefSeq" id="WP_203078758.1">
    <property type="nucleotide sequence ID" value="NZ_JAENHO010000028.1"/>
</dbReference>
<dbReference type="SUPFAM" id="SSF47384">
    <property type="entry name" value="Homodimeric domain of signal transducing histidine kinase"/>
    <property type="match status" value="1"/>
</dbReference>
<dbReference type="Pfam" id="PF00989">
    <property type="entry name" value="PAS"/>
    <property type="match status" value="1"/>
</dbReference>
<evidence type="ECO:0000256" key="5">
    <source>
        <dbReference type="ARBA" id="ARBA00022553"/>
    </source>
</evidence>
<dbReference type="Pfam" id="PF00512">
    <property type="entry name" value="HisKA"/>
    <property type="match status" value="1"/>
</dbReference>
<dbReference type="NCBIfam" id="TIGR00229">
    <property type="entry name" value="sensory_box"/>
    <property type="match status" value="1"/>
</dbReference>
<dbReference type="Gene3D" id="3.30.565.10">
    <property type="entry name" value="Histidine kinase-like ATPase, C-terminal domain"/>
    <property type="match status" value="1"/>
</dbReference>
<keyword evidence="11" id="KW-1133">Transmembrane helix</keyword>
<dbReference type="InterPro" id="IPR029016">
    <property type="entry name" value="GAF-like_dom_sf"/>
</dbReference>
<dbReference type="InterPro" id="IPR000014">
    <property type="entry name" value="PAS"/>
</dbReference>
<dbReference type="Pfam" id="PF02518">
    <property type="entry name" value="HATPase_c"/>
    <property type="match status" value="1"/>
</dbReference>
<dbReference type="InterPro" id="IPR036097">
    <property type="entry name" value="HisK_dim/P_sf"/>
</dbReference>
<evidence type="ECO:0000256" key="6">
    <source>
        <dbReference type="ARBA" id="ARBA00022679"/>
    </source>
</evidence>
<dbReference type="SMART" id="SM00065">
    <property type="entry name" value="GAF"/>
    <property type="match status" value="2"/>
</dbReference>
<keyword evidence="9" id="KW-0418">Kinase</keyword>
<comment type="caution">
    <text evidence="17">The sequence shown here is derived from an EMBL/GenBank/DDBJ whole genome shotgun (WGS) entry which is preliminary data.</text>
</comment>
<dbReference type="SMART" id="SM00388">
    <property type="entry name" value="HisKA"/>
    <property type="match status" value="1"/>
</dbReference>